<protein>
    <submittedName>
        <fullName evidence="4">Alkaline phosphatase family protein</fullName>
    </submittedName>
</protein>
<organism evidence="4 5">
    <name type="scientific">Tropicimonas omnivorans</name>
    <dbReference type="NCBI Taxonomy" id="3075590"/>
    <lineage>
        <taxon>Bacteria</taxon>
        <taxon>Pseudomonadati</taxon>
        <taxon>Pseudomonadota</taxon>
        <taxon>Alphaproteobacteria</taxon>
        <taxon>Rhodobacterales</taxon>
        <taxon>Roseobacteraceae</taxon>
        <taxon>Tropicimonas</taxon>
    </lineage>
</organism>
<keyword evidence="1" id="KW-0479">Metal-binding</keyword>
<keyword evidence="5" id="KW-1185">Reference proteome</keyword>
<reference evidence="4 5" key="1">
    <citation type="submission" date="2023-09" db="EMBL/GenBank/DDBJ databases">
        <authorList>
            <person name="Rey-Velasco X."/>
        </authorList>
    </citation>
    <scope>NUCLEOTIDE SEQUENCE [LARGE SCALE GENOMIC DNA]</scope>
    <source>
        <strain evidence="4 5">F158</strain>
    </source>
</reference>
<evidence type="ECO:0000256" key="1">
    <source>
        <dbReference type="ARBA" id="ARBA00022723"/>
    </source>
</evidence>
<name>A0ABU3DIK4_9RHOB</name>
<dbReference type="RefSeq" id="WP_311692220.1">
    <property type="nucleotide sequence ID" value="NZ_JAVRHL010000003.1"/>
</dbReference>
<feature type="domain" description="Sulfatase N-terminal" evidence="3">
    <location>
        <begin position="3"/>
        <end position="103"/>
    </location>
</feature>
<dbReference type="EMBL" id="JAVRHL010000003">
    <property type="protein sequence ID" value="MDT0683557.1"/>
    <property type="molecule type" value="Genomic_DNA"/>
</dbReference>
<dbReference type="Gene3D" id="3.40.720.10">
    <property type="entry name" value="Alkaline Phosphatase, subunit A"/>
    <property type="match status" value="1"/>
</dbReference>
<evidence type="ECO:0000256" key="2">
    <source>
        <dbReference type="ARBA" id="ARBA00022801"/>
    </source>
</evidence>
<gene>
    <name evidence="4" type="ORF">RM543_12740</name>
</gene>
<dbReference type="Pfam" id="PF00884">
    <property type="entry name" value="Sulfatase"/>
    <property type="match status" value="2"/>
</dbReference>
<proteinExistence type="predicted"/>
<dbReference type="PANTHER" id="PTHR45953">
    <property type="entry name" value="IDURONATE 2-SULFATASE"/>
    <property type="match status" value="1"/>
</dbReference>
<accession>A0ABU3DIK4</accession>
<dbReference type="CDD" id="cd16028">
    <property type="entry name" value="PMH"/>
    <property type="match status" value="1"/>
</dbReference>
<feature type="domain" description="Sulfatase N-terminal" evidence="3">
    <location>
        <begin position="204"/>
        <end position="383"/>
    </location>
</feature>
<dbReference type="InterPro" id="IPR017850">
    <property type="entry name" value="Alkaline_phosphatase_core_sf"/>
</dbReference>
<dbReference type="PANTHER" id="PTHR45953:SF1">
    <property type="entry name" value="IDURONATE 2-SULFATASE"/>
    <property type="match status" value="1"/>
</dbReference>
<evidence type="ECO:0000313" key="5">
    <source>
        <dbReference type="Proteomes" id="UP001265259"/>
    </source>
</evidence>
<evidence type="ECO:0000259" key="3">
    <source>
        <dbReference type="Pfam" id="PF00884"/>
    </source>
</evidence>
<dbReference type="SUPFAM" id="SSF53649">
    <property type="entry name" value="Alkaline phosphatase-like"/>
    <property type="match status" value="1"/>
</dbReference>
<dbReference type="InterPro" id="IPR000917">
    <property type="entry name" value="Sulfatase_N"/>
</dbReference>
<dbReference type="Proteomes" id="UP001265259">
    <property type="component" value="Unassembled WGS sequence"/>
</dbReference>
<comment type="caution">
    <text evidence="4">The sequence shown here is derived from an EMBL/GenBank/DDBJ whole genome shotgun (WGS) entry which is preliminary data.</text>
</comment>
<sequence>MAKNILFIMCDQLRFDYLGCTGHPHIRTPNIDALAARGTRFDRAYVQSPICGPSRMSFYTGRYVRSHGSTWNNFPLRVGEMTLGDHLEPLGVRTALCGKSHMAADIEGLHRLGLDPESGIGARIAECGFEVWDRLEGLHPDGGKRPSHYEDHLRGLGFGGPNPWEEWANSAESEDGEILSGWLMQHADKPARLAEPESETPYATTRAMEFIEDAGDQPWCLHLSYIKPHWPYIVPEPYHGMYGPEHVLPPNRSEAERSDPHPVLDAYFQHRFSRAFSRDEVRERVIPAYMGLITQIDDQIGRLMAWLDETGRANDTLIVFTSDHGDYLGDHWLGEKELFHDCSVRIPLIVVDPSSAADTTRGAVLDHLVEAIDLAPTFVDWAGGEPRPHVLEGRSLLPLLRSEDVSWRGVVISEYDYSVRRARRILNQPIDDCRLVMIFDGRWKFIHAEGFRPMLFDLESDPQECRDLGADPRFASERERLYEIMNLWARRHHNRVTVSDEAIAKRADGELRRGYVIGFWDQGELEEARALGASGN</sequence>
<keyword evidence="2" id="KW-0378">Hydrolase</keyword>
<evidence type="ECO:0000313" key="4">
    <source>
        <dbReference type="EMBL" id="MDT0683557.1"/>
    </source>
</evidence>